<evidence type="ECO:0000256" key="3">
    <source>
        <dbReference type="ARBA" id="ARBA00022664"/>
    </source>
</evidence>
<feature type="compositionally biased region" description="Polar residues" evidence="12">
    <location>
        <begin position="227"/>
        <end position="239"/>
    </location>
</feature>
<dbReference type="InterPro" id="IPR036855">
    <property type="entry name" value="Znf_CCCH_sf"/>
</dbReference>
<feature type="domain" description="CCHC-type" evidence="14">
    <location>
        <begin position="326"/>
        <end position="341"/>
    </location>
</feature>
<organism evidence="15 16">
    <name type="scientific">Acaromyces ingoldii</name>
    <dbReference type="NCBI Taxonomy" id="215250"/>
    <lineage>
        <taxon>Eukaryota</taxon>
        <taxon>Fungi</taxon>
        <taxon>Dikarya</taxon>
        <taxon>Basidiomycota</taxon>
        <taxon>Ustilaginomycotina</taxon>
        <taxon>Exobasidiomycetes</taxon>
        <taxon>Exobasidiales</taxon>
        <taxon>Cryptobasidiaceae</taxon>
        <taxon>Acaromyces</taxon>
    </lineage>
</organism>
<dbReference type="InParanoid" id="A0A316YRA6"/>
<dbReference type="STRING" id="215250.A0A316YRA6"/>
<evidence type="ECO:0000256" key="4">
    <source>
        <dbReference type="ARBA" id="ARBA00022723"/>
    </source>
</evidence>
<dbReference type="PANTHER" id="PTHR23102:SF24">
    <property type="entry name" value="CLEAVAGE AND POLYADENYLATION SPECIFICITY FACTOR SUBUNIT 4"/>
    <property type="match status" value="1"/>
</dbReference>
<feature type="domain" description="C3H1-type" evidence="13">
    <location>
        <begin position="203"/>
        <end position="225"/>
    </location>
</feature>
<evidence type="ECO:0000256" key="9">
    <source>
        <dbReference type="ARBA" id="ARBA00023242"/>
    </source>
</evidence>
<evidence type="ECO:0000256" key="11">
    <source>
        <dbReference type="RuleBase" id="RU369008"/>
    </source>
</evidence>
<dbReference type="InterPro" id="IPR036875">
    <property type="entry name" value="Znf_CCHC_sf"/>
</dbReference>
<keyword evidence="3 11" id="KW-0507">mRNA processing</keyword>
<dbReference type="GO" id="GO:0005634">
    <property type="term" value="C:nucleus"/>
    <property type="evidence" value="ECO:0007669"/>
    <property type="project" value="UniProtKB-SubCell"/>
</dbReference>
<dbReference type="InterPro" id="IPR045348">
    <property type="entry name" value="CPSF4/Yth1"/>
</dbReference>
<feature type="region of interest" description="Disordered" evidence="12">
    <location>
        <begin position="335"/>
        <end position="374"/>
    </location>
</feature>
<evidence type="ECO:0000256" key="8">
    <source>
        <dbReference type="ARBA" id="ARBA00022884"/>
    </source>
</evidence>
<feature type="zinc finger region" description="C3H1-type" evidence="10">
    <location>
        <begin position="145"/>
        <end position="173"/>
    </location>
</feature>
<dbReference type="RefSeq" id="XP_025378396.1">
    <property type="nucleotide sequence ID" value="XM_025520910.1"/>
</dbReference>
<evidence type="ECO:0000256" key="7">
    <source>
        <dbReference type="ARBA" id="ARBA00022833"/>
    </source>
</evidence>
<feature type="domain" description="C3H1-type" evidence="13">
    <location>
        <begin position="174"/>
        <end position="201"/>
    </location>
</feature>
<dbReference type="GO" id="GO:0008270">
    <property type="term" value="F:zinc ion binding"/>
    <property type="evidence" value="ECO:0007669"/>
    <property type="project" value="UniProtKB-KW"/>
</dbReference>
<dbReference type="Pfam" id="PF14608">
    <property type="entry name" value="zf-CCCH_2"/>
    <property type="match status" value="2"/>
</dbReference>
<feature type="compositionally biased region" description="Basic and acidic residues" evidence="12">
    <location>
        <begin position="250"/>
        <end position="263"/>
    </location>
</feature>
<keyword evidence="5 11" id="KW-0677">Repeat</keyword>
<comment type="subcellular location">
    <subcellularLocation>
        <location evidence="1 11">Nucleus</location>
    </subcellularLocation>
</comment>
<name>A0A316YRA6_9BASI</name>
<keyword evidence="9 11" id="KW-0539">Nucleus</keyword>
<dbReference type="GO" id="GO:0003723">
    <property type="term" value="F:RNA binding"/>
    <property type="evidence" value="ECO:0007669"/>
    <property type="project" value="UniProtKB-UniRule"/>
</dbReference>
<dbReference type="EMBL" id="KZ819635">
    <property type="protein sequence ID" value="PWN91198.1"/>
    <property type="molecule type" value="Genomic_DNA"/>
</dbReference>
<sequence>MTTTAVTPLAASLAMAPATTRAAQAIYGDFHHNTIPAESFLASSSSSAIVASNFHAIKLSSDAQLCPRHLAHLSSLSSSNNDNGGPPVPDCPLGRRCPFRHDAPSSLNFSAVPLRDPGKRTVCKHWLRGLCKKGDSCDYLHEYDLRRMPECRFFATFGFCNSGDECLYLHVDPRAKIRECEEYRRGFCPKGPKCEKKHVRRTACPLYIAGFCPKGPDCRLGHPKTNPPSAQSRSSSPVQTHKPLTAEEAFGPRDRGDRGDQQREYGGGPMRNNFRQPRFNNEGDATQVGGDPYSVPRGERPMGNRSTMGAAGGAGGGKRDLSEVTCFKCGDRGHFANACPNPNKPGNRGGVERGSGGRERGGGGGGGFYHKQQY</sequence>
<comment type="function">
    <text evidence="11">Component of the cleavage factor I (CF I) involved in pre-mRNA 3'-end processing.</text>
</comment>
<accession>A0A316YRA6</accession>
<dbReference type="InterPro" id="IPR001878">
    <property type="entry name" value="Znf_CCHC"/>
</dbReference>
<evidence type="ECO:0000256" key="5">
    <source>
        <dbReference type="ARBA" id="ARBA00022737"/>
    </source>
</evidence>
<evidence type="ECO:0000256" key="6">
    <source>
        <dbReference type="ARBA" id="ARBA00022771"/>
    </source>
</evidence>
<evidence type="ECO:0000259" key="14">
    <source>
        <dbReference type="PROSITE" id="PS50158"/>
    </source>
</evidence>
<dbReference type="Proteomes" id="UP000245768">
    <property type="component" value="Unassembled WGS sequence"/>
</dbReference>
<evidence type="ECO:0000313" key="15">
    <source>
        <dbReference type="EMBL" id="PWN91198.1"/>
    </source>
</evidence>
<feature type="zinc finger region" description="C3H1-type" evidence="10">
    <location>
        <begin position="117"/>
        <end position="144"/>
    </location>
</feature>
<dbReference type="GeneID" id="37042826"/>
<keyword evidence="4 10" id="KW-0479">Metal-binding</keyword>
<evidence type="ECO:0000256" key="12">
    <source>
        <dbReference type="SAM" id="MobiDB-lite"/>
    </source>
</evidence>
<feature type="zinc finger region" description="C3H1-type" evidence="10">
    <location>
        <begin position="174"/>
        <end position="201"/>
    </location>
</feature>
<keyword evidence="7 10" id="KW-0862">Zinc</keyword>
<reference evidence="15 16" key="1">
    <citation type="journal article" date="2018" name="Mol. Biol. Evol.">
        <title>Broad Genomic Sampling Reveals a Smut Pathogenic Ancestry of the Fungal Clade Ustilaginomycotina.</title>
        <authorList>
            <person name="Kijpornyongpan T."/>
            <person name="Mondo S.J."/>
            <person name="Barry K."/>
            <person name="Sandor L."/>
            <person name="Lee J."/>
            <person name="Lipzen A."/>
            <person name="Pangilinan J."/>
            <person name="LaButti K."/>
            <person name="Hainaut M."/>
            <person name="Henrissat B."/>
            <person name="Grigoriev I.V."/>
            <person name="Spatafora J.W."/>
            <person name="Aime M.C."/>
        </authorList>
    </citation>
    <scope>NUCLEOTIDE SEQUENCE [LARGE SCALE GENOMIC DNA]</scope>
    <source>
        <strain evidence="15 16">MCA 4198</strain>
    </source>
</reference>
<gene>
    <name evidence="15" type="ORF">FA10DRAFT_265069</name>
</gene>
<feature type="domain" description="C3H1-type" evidence="13">
    <location>
        <begin position="145"/>
        <end position="173"/>
    </location>
</feature>
<evidence type="ECO:0000256" key="10">
    <source>
        <dbReference type="PROSITE-ProRule" id="PRU00723"/>
    </source>
</evidence>
<feature type="region of interest" description="Disordered" evidence="12">
    <location>
        <begin position="223"/>
        <end position="320"/>
    </location>
</feature>
<dbReference type="FunFam" id="4.10.1000.10:FF:000012">
    <property type="entry name" value="cleavage and polyadenylation specificity factor subunit 4"/>
    <property type="match status" value="1"/>
</dbReference>
<dbReference type="SMART" id="SM00356">
    <property type="entry name" value="ZnF_C3H1"/>
    <property type="match status" value="5"/>
</dbReference>
<dbReference type="SUPFAM" id="SSF90229">
    <property type="entry name" value="CCCH zinc finger"/>
    <property type="match status" value="1"/>
</dbReference>
<dbReference type="AlphaFoldDB" id="A0A316YRA6"/>
<dbReference type="InterPro" id="IPR000571">
    <property type="entry name" value="Znf_CCCH"/>
</dbReference>
<dbReference type="Pfam" id="PF00642">
    <property type="entry name" value="zf-CCCH"/>
    <property type="match status" value="2"/>
</dbReference>
<evidence type="ECO:0000259" key="13">
    <source>
        <dbReference type="PROSITE" id="PS50103"/>
    </source>
</evidence>
<evidence type="ECO:0000256" key="1">
    <source>
        <dbReference type="ARBA" id="ARBA00004123"/>
    </source>
</evidence>
<comment type="similarity">
    <text evidence="2 11">Belongs to the CPSF4/YTH1 family.</text>
</comment>
<dbReference type="SUPFAM" id="SSF57756">
    <property type="entry name" value="Retrovirus zinc finger-like domains"/>
    <property type="match status" value="1"/>
</dbReference>
<dbReference type="SMART" id="SM00343">
    <property type="entry name" value="ZnF_C2HC"/>
    <property type="match status" value="1"/>
</dbReference>
<evidence type="ECO:0000313" key="16">
    <source>
        <dbReference type="Proteomes" id="UP000245768"/>
    </source>
</evidence>
<dbReference type="PROSITE" id="PS50158">
    <property type="entry name" value="ZF_CCHC"/>
    <property type="match status" value="1"/>
</dbReference>
<evidence type="ECO:0000256" key="2">
    <source>
        <dbReference type="ARBA" id="ARBA00008907"/>
    </source>
</evidence>
<dbReference type="Gene3D" id="4.10.60.10">
    <property type="entry name" value="Zinc finger, CCHC-type"/>
    <property type="match status" value="1"/>
</dbReference>
<keyword evidence="6 10" id="KW-0863">Zinc-finger</keyword>
<keyword evidence="16" id="KW-1185">Reference proteome</keyword>
<feature type="domain" description="C3H1-type" evidence="13">
    <location>
        <begin position="117"/>
        <end position="144"/>
    </location>
</feature>
<protein>
    <recommendedName>
        <fullName evidence="11">mRNA 3'-end-processing protein</fullName>
    </recommendedName>
</protein>
<dbReference type="Pfam" id="PF00098">
    <property type="entry name" value="zf-CCHC"/>
    <property type="match status" value="1"/>
</dbReference>
<dbReference type="OrthoDB" id="1914176at2759"/>
<keyword evidence="8 11" id="KW-0694">RNA-binding</keyword>
<dbReference type="PANTHER" id="PTHR23102">
    <property type="entry name" value="CLEAVAGE AND POLYADENYLATION SPECIFICITY FACTOR SUBUNIT 4-RELATED"/>
    <property type="match status" value="1"/>
</dbReference>
<dbReference type="GO" id="GO:0031124">
    <property type="term" value="P:mRNA 3'-end processing"/>
    <property type="evidence" value="ECO:0007669"/>
    <property type="project" value="UniProtKB-UniRule"/>
</dbReference>
<dbReference type="Gene3D" id="4.10.1000.10">
    <property type="entry name" value="Zinc finger, CCCH-type"/>
    <property type="match status" value="2"/>
</dbReference>
<dbReference type="PROSITE" id="PS50103">
    <property type="entry name" value="ZF_C3H1"/>
    <property type="match status" value="4"/>
</dbReference>
<proteinExistence type="inferred from homology"/>
<feature type="zinc finger region" description="C3H1-type" evidence="10">
    <location>
        <begin position="203"/>
        <end position="225"/>
    </location>
</feature>